<dbReference type="RefSeq" id="WP_176974639.1">
    <property type="nucleotide sequence ID" value="NZ_JABZEO010000001.1"/>
</dbReference>
<accession>A0A850R616</accession>
<dbReference type="Pfam" id="PF10387">
    <property type="entry name" value="DUF2442"/>
    <property type="match status" value="1"/>
</dbReference>
<dbReference type="AlphaFoldDB" id="A0A850R616"/>
<dbReference type="EMBL" id="JABZEO010000001">
    <property type="protein sequence ID" value="NVZ07836.1"/>
    <property type="molecule type" value="Genomic_DNA"/>
</dbReference>
<proteinExistence type="predicted"/>
<sequence length="84" mass="9493">MTFKCVEPVDPRADHIECTEDELVVRLVDGRIISVPLAWFPRLANAMPPERAQFELLGDGRGIHWPLLDEDISVQSLLIGKSRL</sequence>
<evidence type="ECO:0000313" key="1">
    <source>
        <dbReference type="EMBL" id="NVZ07836.1"/>
    </source>
</evidence>
<dbReference type="Gene3D" id="3.30.2020.40">
    <property type="entry name" value="Uncharacterised protein PF10387, DUF2442"/>
    <property type="match status" value="1"/>
</dbReference>
<dbReference type="InterPro" id="IPR018841">
    <property type="entry name" value="DUF2442"/>
</dbReference>
<evidence type="ECO:0000313" key="2">
    <source>
        <dbReference type="Proteomes" id="UP000592294"/>
    </source>
</evidence>
<organism evidence="1 2">
    <name type="scientific">Allochromatium humboldtianum</name>
    <dbReference type="NCBI Taxonomy" id="504901"/>
    <lineage>
        <taxon>Bacteria</taxon>
        <taxon>Pseudomonadati</taxon>
        <taxon>Pseudomonadota</taxon>
        <taxon>Gammaproteobacteria</taxon>
        <taxon>Chromatiales</taxon>
        <taxon>Chromatiaceae</taxon>
        <taxon>Allochromatium</taxon>
    </lineage>
</organism>
<reference evidence="1 2" key="1">
    <citation type="submission" date="2020-06" db="EMBL/GenBank/DDBJ databases">
        <title>Whole-genome sequence of Allochromatium humboldtianum DSM 21881, type strain.</title>
        <authorList>
            <person name="Kyndt J.A."/>
            <person name="Meyer T.E."/>
        </authorList>
    </citation>
    <scope>NUCLEOTIDE SEQUENCE [LARGE SCALE GENOMIC DNA]</scope>
    <source>
        <strain evidence="1 2">DSM 21881</strain>
    </source>
</reference>
<keyword evidence="2" id="KW-1185">Reference proteome</keyword>
<comment type="caution">
    <text evidence="1">The sequence shown here is derived from an EMBL/GenBank/DDBJ whole genome shotgun (WGS) entry which is preliminary data.</text>
</comment>
<protein>
    <submittedName>
        <fullName evidence="1">DUF2442 domain-containing protein</fullName>
    </submittedName>
</protein>
<name>A0A850R616_9GAMM</name>
<dbReference type="Proteomes" id="UP000592294">
    <property type="component" value="Unassembled WGS sequence"/>
</dbReference>
<gene>
    <name evidence="1" type="ORF">HW932_01000</name>
</gene>